<dbReference type="Proteomes" id="UP000823941">
    <property type="component" value="Chromosome 6"/>
</dbReference>
<proteinExistence type="predicted"/>
<feature type="domain" description="CCHC-type" evidence="2">
    <location>
        <begin position="126"/>
        <end position="142"/>
    </location>
</feature>
<feature type="domain" description="CCHC-type" evidence="2">
    <location>
        <begin position="176"/>
        <end position="192"/>
    </location>
</feature>
<evidence type="ECO:0000256" key="1">
    <source>
        <dbReference type="SAM" id="MobiDB-lite"/>
    </source>
</evidence>
<evidence type="ECO:0000259" key="2">
    <source>
        <dbReference type="SMART" id="SM00343"/>
    </source>
</evidence>
<evidence type="ECO:0000313" key="3">
    <source>
        <dbReference type="EMBL" id="KAG7310015.1"/>
    </source>
</evidence>
<reference evidence="3 4" key="1">
    <citation type="submission" date="2021-06" db="EMBL/GenBank/DDBJ databases">
        <title>A haploid diamondback moth (Plutella xylostella L.) genome assembly resolves 31 chromosomes and identifies a diamide resistance mutation.</title>
        <authorList>
            <person name="Ward C.M."/>
            <person name="Perry K.D."/>
            <person name="Baker G."/>
            <person name="Powis K."/>
            <person name="Heckel D.G."/>
            <person name="Baxter S.W."/>
        </authorList>
    </citation>
    <scope>NUCLEOTIDE SEQUENCE [LARGE SCALE GENOMIC DNA]</scope>
    <source>
        <strain evidence="3 4">LV</strain>
        <tissue evidence="3">Single pupa</tissue>
    </source>
</reference>
<dbReference type="InterPro" id="IPR001878">
    <property type="entry name" value="Znf_CCHC"/>
</dbReference>
<protein>
    <recommendedName>
        <fullName evidence="2">CCHC-type domain-containing protein</fullName>
    </recommendedName>
</protein>
<dbReference type="Gene3D" id="4.10.60.10">
    <property type="entry name" value="Zinc finger, CCHC-type"/>
    <property type="match status" value="1"/>
</dbReference>
<evidence type="ECO:0000313" key="4">
    <source>
        <dbReference type="Proteomes" id="UP000823941"/>
    </source>
</evidence>
<sequence>MECLHGAFHTKVRVPRNTASFLINLCDSEPKENGCLATYAASLMTAIMSRWKNMNTEHLALATVLAHVSRFDRSVQRLAFTTEVTTRNQLQQKLKAVSFLKRKVANSEDYLDSKKIRSFSASVSIKCNYCEKLGHKSTFCLQRRCGWRRPEERSPSQPSDNFKRIPPPSTAKTAVTGFHCQGQGHYASSCPNCRRQDQDAASGGASGSGAAKEKRVGLCVVSAPAGMLH</sequence>
<feature type="region of interest" description="Disordered" evidence="1">
    <location>
        <begin position="149"/>
        <end position="168"/>
    </location>
</feature>
<accession>A0ABQ7QY90</accession>
<gene>
    <name evidence="3" type="ORF">JYU34_004543</name>
</gene>
<dbReference type="EMBL" id="JAHIBW010000006">
    <property type="protein sequence ID" value="KAG7310015.1"/>
    <property type="molecule type" value="Genomic_DNA"/>
</dbReference>
<dbReference type="SMART" id="SM00343">
    <property type="entry name" value="ZnF_C2HC"/>
    <property type="match status" value="2"/>
</dbReference>
<name>A0ABQ7QY90_PLUXY</name>
<keyword evidence="4" id="KW-1185">Reference proteome</keyword>
<comment type="caution">
    <text evidence="3">The sequence shown here is derived from an EMBL/GenBank/DDBJ whole genome shotgun (WGS) entry which is preliminary data.</text>
</comment>
<organism evidence="3 4">
    <name type="scientific">Plutella xylostella</name>
    <name type="common">Diamondback moth</name>
    <name type="synonym">Plutella maculipennis</name>
    <dbReference type="NCBI Taxonomy" id="51655"/>
    <lineage>
        <taxon>Eukaryota</taxon>
        <taxon>Metazoa</taxon>
        <taxon>Ecdysozoa</taxon>
        <taxon>Arthropoda</taxon>
        <taxon>Hexapoda</taxon>
        <taxon>Insecta</taxon>
        <taxon>Pterygota</taxon>
        <taxon>Neoptera</taxon>
        <taxon>Endopterygota</taxon>
        <taxon>Lepidoptera</taxon>
        <taxon>Glossata</taxon>
        <taxon>Ditrysia</taxon>
        <taxon>Yponomeutoidea</taxon>
        <taxon>Plutellidae</taxon>
        <taxon>Plutella</taxon>
    </lineage>
</organism>